<comment type="caution">
    <text evidence="1">The sequence shown here is derived from an EMBL/GenBank/DDBJ whole genome shotgun (WGS) entry which is preliminary data.</text>
</comment>
<dbReference type="PATRIC" id="fig|1302648.3.peg.768"/>
<sequence>MGNSKTGESRCFNSFYFFCSKKIDLENQKAYVEIPEGLLDDEN</sequence>
<gene>
    <name evidence="1" type="ORF">TMU3MR103_0789</name>
</gene>
<organism evidence="1 2">
    <name type="scientific">Tetragenococcus muriaticus 3MR10-3</name>
    <dbReference type="NCBI Taxonomy" id="1302648"/>
    <lineage>
        <taxon>Bacteria</taxon>
        <taxon>Bacillati</taxon>
        <taxon>Bacillota</taxon>
        <taxon>Bacilli</taxon>
        <taxon>Lactobacillales</taxon>
        <taxon>Enterococcaceae</taxon>
        <taxon>Tetragenococcus</taxon>
    </lineage>
</organism>
<proteinExistence type="predicted"/>
<keyword evidence="2" id="KW-1185">Reference proteome</keyword>
<dbReference type="EMBL" id="JPVT01000067">
    <property type="protein sequence ID" value="KFN91926.1"/>
    <property type="molecule type" value="Genomic_DNA"/>
</dbReference>
<accession>A0A091C280</accession>
<protein>
    <submittedName>
        <fullName evidence="1">Uncharacterized protein</fullName>
    </submittedName>
</protein>
<reference evidence="1 2" key="1">
    <citation type="submission" date="2014-08" db="EMBL/GenBank/DDBJ databases">
        <title>Genome sequence of Tetragenococcus muriaticus.</title>
        <authorList>
            <person name="Chuea-nongthon C."/>
            <person name="Rodtong S."/>
            <person name="Yongsawatdigul J."/>
            <person name="Steele J.L."/>
            <person name="Liu X.-y."/>
            <person name="Speers J."/>
            <person name="Glasner J.D."/>
            <person name="Neeno-Eckwall E.C."/>
        </authorList>
    </citation>
    <scope>NUCLEOTIDE SEQUENCE [LARGE SCALE GENOMIC DNA]</scope>
    <source>
        <strain evidence="1 2">3MR10-3</strain>
    </source>
</reference>
<evidence type="ECO:0000313" key="2">
    <source>
        <dbReference type="Proteomes" id="UP000029381"/>
    </source>
</evidence>
<name>A0A091C280_9ENTE</name>
<dbReference type="AlphaFoldDB" id="A0A091C280"/>
<dbReference type="Proteomes" id="UP000029381">
    <property type="component" value="Unassembled WGS sequence"/>
</dbReference>
<evidence type="ECO:0000313" key="1">
    <source>
        <dbReference type="EMBL" id="KFN91926.1"/>
    </source>
</evidence>